<feature type="region of interest" description="Disordered" evidence="1">
    <location>
        <begin position="1"/>
        <end position="50"/>
    </location>
</feature>
<accession>A0A9P4WT82</accession>
<gene>
    <name evidence="2" type="ORF">E8E12_009028</name>
</gene>
<organism evidence="2 3">
    <name type="scientific">Didymella heteroderae</name>
    <dbReference type="NCBI Taxonomy" id="1769908"/>
    <lineage>
        <taxon>Eukaryota</taxon>
        <taxon>Fungi</taxon>
        <taxon>Dikarya</taxon>
        <taxon>Ascomycota</taxon>
        <taxon>Pezizomycotina</taxon>
        <taxon>Dothideomycetes</taxon>
        <taxon>Pleosporomycetidae</taxon>
        <taxon>Pleosporales</taxon>
        <taxon>Pleosporineae</taxon>
        <taxon>Didymellaceae</taxon>
        <taxon>Didymella</taxon>
    </lineage>
</organism>
<protein>
    <submittedName>
        <fullName evidence="2">Uncharacterized protein</fullName>
    </submittedName>
</protein>
<keyword evidence="3" id="KW-1185">Reference proteome</keyword>
<feature type="compositionally biased region" description="Low complexity" evidence="1">
    <location>
        <begin position="111"/>
        <end position="120"/>
    </location>
</feature>
<evidence type="ECO:0000256" key="1">
    <source>
        <dbReference type="SAM" id="MobiDB-lite"/>
    </source>
</evidence>
<feature type="region of interest" description="Disordered" evidence="1">
    <location>
        <begin position="253"/>
        <end position="295"/>
    </location>
</feature>
<reference evidence="2" key="1">
    <citation type="submission" date="2019-04" db="EMBL/GenBank/DDBJ databases">
        <title>Sequencing of skin fungus with MAO and IRED activity.</title>
        <authorList>
            <person name="Marsaioli A.J."/>
            <person name="Bonatto J.M.C."/>
            <person name="Reis Junior O."/>
        </authorList>
    </citation>
    <scope>NUCLEOTIDE SEQUENCE</scope>
    <source>
        <strain evidence="2">28M1</strain>
    </source>
</reference>
<evidence type="ECO:0000313" key="3">
    <source>
        <dbReference type="Proteomes" id="UP000758155"/>
    </source>
</evidence>
<dbReference type="Proteomes" id="UP000758155">
    <property type="component" value="Unassembled WGS sequence"/>
</dbReference>
<dbReference type="EMBL" id="SWKV01000018">
    <property type="protein sequence ID" value="KAF3041960.1"/>
    <property type="molecule type" value="Genomic_DNA"/>
</dbReference>
<evidence type="ECO:0000313" key="2">
    <source>
        <dbReference type="EMBL" id="KAF3041960.1"/>
    </source>
</evidence>
<name>A0A9P4WT82_9PLEO</name>
<feature type="compositionally biased region" description="Acidic residues" evidence="1">
    <location>
        <begin position="283"/>
        <end position="295"/>
    </location>
</feature>
<sequence>MECLLLQQDENAPAEPGEKQQVLKNNAFSESKGESDMQPTPLNLEASRSAADQWPEVESLILEIPPNAVNLRHGAHYVGLQTPNLQVASEGGELDQLKQDEQRVDSATSGTAPTPTPTAADHGFTHTNPAQEWYSDSQIAEFISYTRDCLTASPPRSLTTFYNVTTIASPTPSPACTMLREAYRAGLVQLAQSTGLTEVFTVGAPPPVTPFAGGFGPHWWVGKAPAQVLAGPLAEYRNVRNAKKTLDRKTNVKQYKNRELDRQRRKTVEGVRRQEQGLRMCEDKDEDVETSEDSV</sequence>
<dbReference type="OrthoDB" id="3801416at2759"/>
<dbReference type="AlphaFoldDB" id="A0A9P4WT82"/>
<feature type="compositionally biased region" description="Basic and acidic residues" evidence="1">
    <location>
        <begin position="253"/>
        <end position="282"/>
    </location>
</feature>
<comment type="caution">
    <text evidence="2">The sequence shown here is derived from an EMBL/GenBank/DDBJ whole genome shotgun (WGS) entry which is preliminary data.</text>
</comment>
<proteinExistence type="predicted"/>
<feature type="region of interest" description="Disordered" evidence="1">
    <location>
        <begin position="96"/>
        <end position="126"/>
    </location>
</feature>